<feature type="region of interest" description="Disordered" evidence="1">
    <location>
        <begin position="351"/>
        <end position="375"/>
    </location>
</feature>
<feature type="region of interest" description="Disordered" evidence="1">
    <location>
        <begin position="453"/>
        <end position="486"/>
    </location>
</feature>
<dbReference type="SUPFAM" id="SSF50494">
    <property type="entry name" value="Trypsin-like serine proteases"/>
    <property type="match status" value="1"/>
</dbReference>
<reference evidence="2 3" key="1">
    <citation type="submission" date="2019-02" db="EMBL/GenBank/DDBJ databases">
        <title>Deep-cultivation of Planctomycetes and their phenomic and genomic characterization uncovers novel biology.</title>
        <authorList>
            <person name="Wiegand S."/>
            <person name="Jogler M."/>
            <person name="Boedeker C."/>
            <person name="Pinto D."/>
            <person name="Vollmers J."/>
            <person name="Rivas-Marin E."/>
            <person name="Kohn T."/>
            <person name="Peeters S.H."/>
            <person name="Heuer A."/>
            <person name="Rast P."/>
            <person name="Oberbeckmann S."/>
            <person name="Bunk B."/>
            <person name="Jeske O."/>
            <person name="Meyerdierks A."/>
            <person name="Storesund J.E."/>
            <person name="Kallscheuer N."/>
            <person name="Luecker S."/>
            <person name="Lage O.M."/>
            <person name="Pohl T."/>
            <person name="Merkel B.J."/>
            <person name="Hornburger P."/>
            <person name="Mueller R.-W."/>
            <person name="Bruemmer F."/>
            <person name="Labrenz M."/>
            <person name="Spormann A.M."/>
            <person name="Op den Camp H."/>
            <person name="Overmann J."/>
            <person name="Amann R."/>
            <person name="Jetten M.S.M."/>
            <person name="Mascher T."/>
            <person name="Medema M.H."/>
            <person name="Devos D.P."/>
            <person name="Kaster A.-K."/>
            <person name="Ovreas L."/>
            <person name="Rohde M."/>
            <person name="Galperin M.Y."/>
            <person name="Jogler C."/>
        </authorList>
    </citation>
    <scope>NUCLEOTIDE SEQUENCE [LARGE SCALE GENOMIC DNA]</scope>
    <source>
        <strain evidence="2 3">Pla110</strain>
    </source>
</reference>
<dbReference type="Proteomes" id="UP000317178">
    <property type="component" value="Chromosome"/>
</dbReference>
<dbReference type="EMBL" id="CP036281">
    <property type="protein sequence ID" value="QDU82661.1"/>
    <property type="molecule type" value="Genomic_DNA"/>
</dbReference>
<dbReference type="RefSeq" id="WP_144999043.1">
    <property type="nucleotide sequence ID" value="NZ_CP036281.1"/>
</dbReference>
<evidence type="ECO:0008006" key="4">
    <source>
        <dbReference type="Google" id="ProtNLM"/>
    </source>
</evidence>
<dbReference type="KEGG" id="plon:Pla110_44220"/>
<dbReference type="Gene3D" id="2.40.10.120">
    <property type="match status" value="1"/>
</dbReference>
<dbReference type="AlphaFoldDB" id="A0A518CTU5"/>
<proteinExistence type="predicted"/>
<evidence type="ECO:0000313" key="2">
    <source>
        <dbReference type="EMBL" id="QDU82661.1"/>
    </source>
</evidence>
<organism evidence="2 3">
    <name type="scientific">Polystyrenella longa</name>
    <dbReference type="NCBI Taxonomy" id="2528007"/>
    <lineage>
        <taxon>Bacteria</taxon>
        <taxon>Pseudomonadati</taxon>
        <taxon>Planctomycetota</taxon>
        <taxon>Planctomycetia</taxon>
        <taxon>Planctomycetales</taxon>
        <taxon>Planctomycetaceae</taxon>
        <taxon>Polystyrenella</taxon>
    </lineage>
</organism>
<accession>A0A518CTU5</accession>
<dbReference type="Pfam" id="PF13365">
    <property type="entry name" value="Trypsin_2"/>
    <property type="match status" value="1"/>
</dbReference>
<evidence type="ECO:0000313" key="3">
    <source>
        <dbReference type="Proteomes" id="UP000317178"/>
    </source>
</evidence>
<keyword evidence="3" id="KW-1185">Reference proteome</keyword>
<gene>
    <name evidence="2" type="ORF">Pla110_44220</name>
</gene>
<evidence type="ECO:0000256" key="1">
    <source>
        <dbReference type="SAM" id="MobiDB-lite"/>
    </source>
</evidence>
<sequence>MRSSEHSKELAGNGRFIVFSVVGVILILALAVAHAKAGPPDPWVRMTKPSGCSGVVFAASKENGIWLQTCRHCVTEKQVVSFRFFKDGQASPPVDGVCVAHHHTADIAICWVDASQLPELPQFVEVIKPKDGLRVGQTVYTVGSFAGGTTAPALQKTVIRSIENNGYDITLDEGCWHGHSGGPVVTVESEGAPPKLVGPVWGFRGQKPGVSLVTGPEAMHDLLAEVRRQAQFSVLDNVERTEDSTSAIERPRLYVYGNTPAFDAKVTSSNLNQFFELVYTDQSYVASAKSPVVWWTDKRGKVRYHESADDVEHLVRSYNMTVDEQAQCPNGYCQPQQPIQPQVQLPSLPVEGWGSKWQGLTNPTPPPPTTQPVIPDTTEADRLRRELMEAQKDLRDAERERDDLKANLDEHREQSFEDRQDLEVAKRELKRVESELDDLEKLRVKQDTRIEGLEEDNESLEEQLMESKKVPPPLQTDSSSLAGAEASGNLSTLETASQKVQKHKEEQREMLSTAKVLSTVGVDPEVLEEVPQKIDEAVSLWVWFRDHWLEALIALVLLIVGGNKGVNVVAEKKAAAKIPAKT</sequence>
<dbReference type="InterPro" id="IPR009003">
    <property type="entry name" value="Peptidase_S1_PA"/>
</dbReference>
<protein>
    <recommendedName>
        <fullName evidence="4">Trypsin</fullName>
    </recommendedName>
</protein>
<feature type="compositionally biased region" description="Acidic residues" evidence="1">
    <location>
        <begin position="453"/>
        <end position="464"/>
    </location>
</feature>
<name>A0A518CTU5_9PLAN</name>